<keyword evidence="3" id="KW-0597">Phosphoprotein</keyword>
<dbReference type="PANTHER" id="PTHR45339:SF1">
    <property type="entry name" value="HYBRID SIGNAL TRANSDUCTION HISTIDINE KINASE J"/>
    <property type="match status" value="1"/>
</dbReference>
<dbReference type="SUPFAM" id="SSF52172">
    <property type="entry name" value="CheY-like"/>
    <property type="match status" value="1"/>
</dbReference>
<evidence type="ECO:0000256" key="2">
    <source>
        <dbReference type="ARBA" id="ARBA00012438"/>
    </source>
</evidence>
<dbReference type="EC" id="2.7.13.3" evidence="2"/>
<evidence type="ECO:0000259" key="11">
    <source>
        <dbReference type="PROSITE" id="PS50110"/>
    </source>
</evidence>
<dbReference type="InterPro" id="IPR036097">
    <property type="entry name" value="HisK_dim/P_sf"/>
</dbReference>
<dbReference type="FunFam" id="3.30.565.10:FF:000010">
    <property type="entry name" value="Sensor histidine kinase RcsC"/>
    <property type="match status" value="1"/>
</dbReference>
<dbReference type="PRINTS" id="PR00344">
    <property type="entry name" value="BCTRLSENSOR"/>
</dbReference>
<evidence type="ECO:0000313" key="12">
    <source>
        <dbReference type="EMBL" id="VAX09580.1"/>
    </source>
</evidence>
<dbReference type="Gene3D" id="3.30.565.10">
    <property type="entry name" value="Histidine kinase-like ATPase, C-terminal domain"/>
    <property type="match status" value="1"/>
</dbReference>
<dbReference type="SMART" id="SM00388">
    <property type="entry name" value="HisKA"/>
    <property type="match status" value="1"/>
</dbReference>
<evidence type="ECO:0000256" key="8">
    <source>
        <dbReference type="ARBA" id="ARBA00023012"/>
    </source>
</evidence>
<evidence type="ECO:0000256" key="3">
    <source>
        <dbReference type="ARBA" id="ARBA00022553"/>
    </source>
</evidence>
<keyword evidence="9" id="KW-0812">Transmembrane</keyword>
<dbReference type="GO" id="GO:0000155">
    <property type="term" value="F:phosphorelay sensor kinase activity"/>
    <property type="evidence" value="ECO:0007669"/>
    <property type="project" value="InterPro"/>
</dbReference>
<organism evidence="12">
    <name type="scientific">hydrothermal vent metagenome</name>
    <dbReference type="NCBI Taxonomy" id="652676"/>
    <lineage>
        <taxon>unclassified sequences</taxon>
        <taxon>metagenomes</taxon>
        <taxon>ecological metagenomes</taxon>
    </lineage>
</organism>
<evidence type="ECO:0000256" key="9">
    <source>
        <dbReference type="SAM" id="Phobius"/>
    </source>
</evidence>
<comment type="catalytic activity">
    <reaction evidence="1">
        <text>ATP + protein L-histidine = ADP + protein N-phospho-L-histidine.</text>
        <dbReference type="EC" id="2.7.13.3"/>
    </reaction>
</comment>
<keyword evidence="6" id="KW-0418">Kinase</keyword>
<evidence type="ECO:0000256" key="6">
    <source>
        <dbReference type="ARBA" id="ARBA00022777"/>
    </source>
</evidence>
<protein>
    <recommendedName>
        <fullName evidence="2">histidine kinase</fullName>
        <ecNumber evidence="2">2.7.13.3</ecNumber>
    </recommendedName>
</protein>
<feature type="transmembrane region" description="Helical" evidence="9">
    <location>
        <begin position="156"/>
        <end position="173"/>
    </location>
</feature>
<feature type="transmembrane region" description="Helical" evidence="9">
    <location>
        <begin position="127"/>
        <end position="144"/>
    </location>
</feature>
<keyword evidence="8" id="KW-0902">Two-component regulatory system</keyword>
<dbReference type="GO" id="GO:0005524">
    <property type="term" value="F:ATP binding"/>
    <property type="evidence" value="ECO:0007669"/>
    <property type="project" value="UniProtKB-KW"/>
</dbReference>
<dbReference type="AlphaFoldDB" id="A0A3B1BGK1"/>
<reference evidence="12" key="1">
    <citation type="submission" date="2018-06" db="EMBL/GenBank/DDBJ databases">
        <authorList>
            <person name="Zhirakovskaya E."/>
        </authorList>
    </citation>
    <scope>NUCLEOTIDE SEQUENCE</scope>
</reference>
<dbReference type="InterPro" id="IPR003661">
    <property type="entry name" value="HisK_dim/P_dom"/>
</dbReference>
<dbReference type="PANTHER" id="PTHR45339">
    <property type="entry name" value="HYBRID SIGNAL TRANSDUCTION HISTIDINE KINASE J"/>
    <property type="match status" value="1"/>
</dbReference>
<dbReference type="PROSITE" id="PS50109">
    <property type="entry name" value="HIS_KIN"/>
    <property type="match status" value="1"/>
</dbReference>
<dbReference type="InterPro" id="IPR005467">
    <property type="entry name" value="His_kinase_dom"/>
</dbReference>
<evidence type="ECO:0000259" key="10">
    <source>
        <dbReference type="PROSITE" id="PS50109"/>
    </source>
</evidence>
<dbReference type="InterPro" id="IPR036890">
    <property type="entry name" value="HATPase_C_sf"/>
</dbReference>
<dbReference type="InterPro" id="IPR011006">
    <property type="entry name" value="CheY-like_superfamily"/>
</dbReference>
<keyword evidence="9" id="KW-1133">Transmembrane helix</keyword>
<feature type="transmembrane region" description="Helical" evidence="9">
    <location>
        <begin position="23"/>
        <end position="45"/>
    </location>
</feature>
<keyword evidence="9" id="KW-0472">Membrane</keyword>
<keyword evidence="5" id="KW-0547">Nucleotide-binding</keyword>
<feature type="domain" description="Histidine kinase" evidence="10">
    <location>
        <begin position="196"/>
        <end position="417"/>
    </location>
</feature>
<keyword evidence="4" id="KW-0808">Transferase</keyword>
<dbReference type="CDD" id="cd17546">
    <property type="entry name" value="REC_hyHK_CKI1_RcsC-like"/>
    <property type="match status" value="1"/>
</dbReference>
<evidence type="ECO:0000256" key="1">
    <source>
        <dbReference type="ARBA" id="ARBA00000085"/>
    </source>
</evidence>
<evidence type="ECO:0000256" key="7">
    <source>
        <dbReference type="ARBA" id="ARBA00022840"/>
    </source>
</evidence>
<dbReference type="FunFam" id="1.10.287.130:FF:000002">
    <property type="entry name" value="Two-component osmosensing histidine kinase"/>
    <property type="match status" value="1"/>
</dbReference>
<feature type="transmembrane region" description="Helical" evidence="9">
    <location>
        <begin position="51"/>
        <end position="72"/>
    </location>
</feature>
<evidence type="ECO:0000256" key="4">
    <source>
        <dbReference type="ARBA" id="ARBA00022679"/>
    </source>
</evidence>
<dbReference type="CDD" id="cd16922">
    <property type="entry name" value="HATPase_EvgS-ArcB-TorS-like"/>
    <property type="match status" value="1"/>
</dbReference>
<dbReference type="EMBL" id="UOFY01000039">
    <property type="protein sequence ID" value="VAX09580.1"/>
    <property type="molecule type" value="Genomic_DNA"/>
</dbReference>
<sequence length="559" mass="63184">MPDSQSSLYAKSKLKGNPEFGQAIVRMLIWITVTILVFIGAYSNYYPKNYLGYSLFTGAFLGISLFIIYSIIKTPRSRWRVYATIPFDVASISAVMLLTEGGPFSPWFLFYPWLYIGYGVRYGRVELFSTAILSFFAFIAIVVYNGHWQGHTIDTIAYSIFMLALPFYLNTMIGRIKHARKEADFANQAKSEFLATMSHEIRTPMTGILGMTELLESTPLDETQKDYVEGLKESSITLHSLINDILDLSKIEAGKYQLDHSAFNLDRVVKGVVNILLPQANKKGIRLDYQLQVGLPDMVVGDHNRLRQILLNLISNAVKYTDEGHVKLIIRKTEYDKQMNLLHFEVEDTGIGIEAKQLKHIFEPFYQCETDPTKQRHGTGLGTTISSKLVNAMYGTIGASSERGKGSNFWFELPLPAADNPSHTQISSSHAERERNGLKLHVLLAEDTPIVAKVISTFLKQQGYRVTHAEDGLKALEALKEHSDIDLVLMDMRMPEMTGLEVTQHWRKIEEQGKHIPIIALTANSTTIEREQCFAAGMDHFVTKPVSQARLLEVIHEFY</sequence>
<dbReference type="InterPro" id="IPR003594">
    <property type="entry name" value="HATPase_dom"/>
</dbReference>
<dbReference type="Gene3D" id="1.10.287.130">
    <property type="match status" value="1"/>
</dbReference>
<proteinExistence type="predicted"/>
<dbReference type="SUPFAM" id="SSF55874">
    <property type="entry name" value="ATPase domain of HSP90 chaperone/DNA topoisomerase II/histidine kinase"/>
    <property type="match status" value="1"/>
</dbReference>
<gene>
    <name evidence="12" type="ORF">MNBD_GAMMA25-2207</name>
</gene>
<name>A0A3B1BGK1_9ZZZZ</name>
<dbReference type="InterPro" id="IPR004358">
    <property type="entry name" value="Sig_transdc_His_kin-like_C"/>
</dbReference>
<dbReference type="InterPro" id="IPR001789">
    <property type="entry name" value="Sig_transdc_resp-reg_receiver"/>
</dbReference>
<evidence type="ECO:0000256" key="5">
    <source>
        <dbReference type="ARBA" id="ARBA00022741"/>
    </source>
</evidence>
<dbReference type="Gene3D" id="3.40.50.2300">
    <property type="match status" value="1"/>
</dbReference>
<dbReference type="Pfam" id="PF00072">
    <property type="entry name" value="Response_reg"/>
    <property type="match status" value="1"/>
</dbReference>
<dbReference type="PROSITE" id="PS50110">
    <property type="entry name" value="RESPONSE_REGULATORY"/>
    <property type="match status" value="1"/>
</dbReference>
<dbReference type="SMART" id="SM00448">
    <property type="entry name" value="REC"/>
    <property type="match status" value="1"/>
</dbReference>
<accession>A0A3B1BGK1</accession>
<dbReference type="Pfam" id="PF02518">
    <property type="entry name" value="HATPase_c"/>
    <property type="match status" value="1"/>
</dbReference>
<dbReference type="CDD" id="cd00082">
    <property type="entry name" value="HisKA"/>
    <property type="match status" value="1"/>
</dbReference>
<dbReference type="Pfam" id="PF00512">
    <property type="entry name" value="HisKA"/>
    <property type="match status" value="1"/>
</dbReference>
<keyword evidence="7" id="KW-0067">ATP-binding</keyword>
<feature type="domain" description="Response regulatory" evidence="11">
    <location>
        <begin position="441"/>
        <end position="559"/>
    </location>
</feature>
<dbReference type="SMART" id="SM00387">
    <property type="entry name" value="HATPase_c"/>
    <property type="match status" value="1"/>
</dbReference>
<dbReference type="SUPFAM" id="SSF47384">
    <property type="entry name" value="Homodimeric domain of signal transducing histidine kinase"/>
    <property type="match status" value="1"/>
</dbReference>